<reference evidence="2 3" key="1">
    <citation type="journal article" date="2021" name="Elife">
        <title>Chloroplast acquisition without the gene transfer in kleptoplastic sea slugs, Plakobranchus ocellatus.</title>
        <authorList>
            <person name="Maeda T."/>
            <person name="Takahashi S."/>
            <person name="Yoshida T."/>
            <person name="Shimamura S."/>
            <person name="Takaki Y."/>
            <person name="Nagai Y."/>
            <person name="Toyoda A."/>
            <person name="Suzuki Y."/>
            <person name="Arimoto A."/>
            <person name="Ishii H."/>
            <person name="Satoh N."/>
            <person name="Nishiyama T."/>
            <person name="Hasebe M."/>
            <person name="Maruyama T."/>
            <person name="Minagawa J."/>
            <person name="Obokata J."/>
            <person name="Shigenobu S."/>
        </authorList>
    </citation>
    <scope>NUCLEOTIDE SEQUENCE [LARGE SCALE GENOMIC DNA]</scope>
</reference>
<evidence type="ECO:0000256" key="1">
    <source>
        <dbReference type="SAM" id="MobiDB-lite"/>
    </source>
</evidence>
<evidence type="ECO:0000313" key="2">
    <source>
        <dbReference type="EMBL" id="GFN82642.1"/>
    </source>
</evidence>
<feature type="compositionally biased region" description="Polar residues" evidence="1">
    <location>
        <begin position="134"/>
        <end position="157"/>
    </location>
</feature>
<name>A0AAV3YKA2_9GAST</name>
<evidence type="ECO:0000313" key="3">
    <source>
        <dbReference type="Proteomes" id="UP000735302"/>
    </source>
</evidence>
<proteinExistence type="predicted"/>
<comment type="caution">
    <text evidence="2">The sequence shown here is derived from an EMBL/GenBank/DDBJ whole genome shotgun (WGS) entry which is preliminary data.</text>
</comment>
<organism evidence="2 3">
    <name type="scientific">Plakobranchus ocellatus</name>
    <dbReference type="NCBI Taxonomy" id="259542"/>
    <lineage>
        <taxon>Eukaryota</taxon>
        <taxon>Metazoa</taxon>
        <taxon>Spiralia</taxon>
        <taxon>Lophotrochozoa</taxon>
        <taxon>Mollusca</taxon>
        <taxon>Gastropoda</taxon>
        <taxon>Heterobranchia</taxon>
        <taxon>Euthyneura</taxon>
        <taxon>Panpulmonata</taxon>
        <taxon>Sacoglossa</taxon>
        <taxon>Placobranchoidea</taxon>
        <taxon>Plakobranchidae</taxon>
        <taxon>Plakobranchus</taxon>
    </lineage>
</organism>
<keyword evidence="3" id="KW-1185">Reference proteome</keyword>
<protein>
    <submittedName>
        <fullName evidence="2">Uncharacterized protein</fullName>
    </submittedName>
</protein>
<feature type="region of interest" description="Disordered" evidence="1">
    <location>
        <begin position="64"/>
        <end position="84"/>
    </location>
</feature>
<sequence length="177" mass="19244">MKHEGVGRTVGSKSAIRFAGTFMSLFRALPPAPQSDLWHSCQLICLEIYRDPCAVNSRSLPTPLPDGVNFGGTGDSASEEQADNHHSYKQTLSDFLVARSVHIVHPRPATNLIYLPMFLGLSTSCKREKSFSSSALSNYGPGKQSSARLSGSLSEQGTCGGARARYRRIQQISGRTR</sequence>
<accession>A0AAV3YKA2</accession>
<dbReference type="EMBL" id="BLXT01001025">
    <property type="protein sequence ID" value="GFN82642.1"/>
    <property type="molecule type" value="Genomic_DNA"/>
</dbReference>
<feature type="region of interest" description="Disordered" evidence="1">
    <location>
        <begin position="134"/>
        <end position="158"/>
    </location>
</feature>
<dbReference type="Proteomes" id="UP000735302">
    <property type="component" value="Unassembled WGS sequence"/>
</dbReference>
<dbReference type="AlphaFoldDB" id="A0AAV3YKA2"/>
<gene>
    <name evidence="2" type="ORF">PoB_000914800</name>
</gene>